<protein>
    <submittedName>
        <fullName evidence="13">MFS transporter</fullName>
    </submittedName>
    <submittedName>
        <fullName evidence="12">Nitrate/nitrite transporter</fullName>
    </submittedName>
</protein>
<dbReference type="KEGG" id="aia:AWH56_017930"/>
<dbReference type="GO" id="GO:0015112">
    <property type="term" value="F:nitrate transmembrane transporter activity"/>
    <property type="evidence" value="ECO:0007669"/>
    <property type="project" value="InterPro"/>
</dbReference>
<dbReference type="EMBL" id="CP063356">
    <property type="protein sequence ID" value="QOY34591.1"/>
    <property type="molecule type" value="Genomic_DNA"/>
</dbReference>
<dbReference type="Proteomes" id="UP000180175">
    <property type="component" value="Chromosome"/>
</dbReference>
<evidence type="ECO:0000256" key="6">
    <source>
        <dbReference type="ARBA" id="ARBA00023063"/>
    </source>
</evidence>
<feature type="transmembrane region" description="Helical" evidence="8">
    <location>
        <begin position="44"/>
        <end position="65"/>
    </location>
</feature>
<dbReference type="AlphaFoldDB" id="A0A1S2MBC2"/>
<dbReference type="Pfam" id="PF13426">
    <property type="entry name" value="PAS_9"/>
    <property type="match status" value="1"/>
</dbReference>
<dbReference type="NCBIfam" id="TIGR00229">
    <property type="entry name" value="sensory_box"/>
    <property type="match status" value="1"/>
</dbReference>
<comment type="similarity">
    <text evidence="2">Belongs to the major facilitator superfamily. Nitrate/nitrite porter (TC 2.A.1.8) family.</text>
</comment>
<reference evidence="13 14" key="3">
    <citation type="journal article" date="2019" name="Int. J. Syst. Evol. Microbiol.">
        <title>Anaerobacillus isosaccharinicus sp. nov., an alkaliphilic bacterium which degrades isosaccharinic acid.</title>
        <authorList>
            <person name="Bassil N.M."/>
            <person name="Lloyd J.R."/>
        </authorList>
    </citation>
    <scope>NUCLEOTIDE SEQUENCE [LARGE SCALE GENOMIC DNA]</scope>
    <source>
        <strain evidence="13 14">NB2006</strain>
    </source>
</reference>
<dbReference type="InterPro" id="IPR036259">
    <property type="entry name" value="MFS_trans_sf"/>
</dbReference>
<feature type="transmembrane region" description="Helical" evidence="8">
    <location>
        <begin position="203"/>
        <end position="224"/>
    </location>
</feature>
<keyword evidence="4 8" id="KW-0812">Transmembrane</keyword>
<dbReference type="PROSITE" id="PS50113">
    <property type="entry name" value="PAC"/>
    <property type="match status" value="1"/>
</dbReference>
<dbReference type="GO" id="GO:0042128">
    <property type="term" value="P:nitrate assimilation"/>
    <property type="evidence" value="ECO:0007669"/>
    <property type="project" value="UniProtKB-KW"/>
</dbReference>
<dbReference type="SMART" id="SM00091">
    <property type="entry name" value="PAS"/>
    <property type="match status" value="1"/>
</dbReference>
<dbReference type="PROSITE" id="PS50850">
    <property type="entry name" value="MFS"/>
    <property type="match status" value="1"/>
</dbReference>
<evidence type="ECO:0000256" key="1">
    <source>
        <dbReference type="ARBA" id="ARBA00004651"/>
    </source>
</evidence>
<accession>A0A1S2MBC2</accession>
<evidence type="ECO:0000256" key="8">
    <source>
        <dbReference type="SAM" id="Phobius"/>
    </source>
</evidence>
<feature type="transmembrane region" description="Helical" evidence="8">
    <location>
        <begin position="264"/>
        <end position="284"/>
    </location>
</feature>
<feature type="transmembrane region" description="Helical" evidence="8">
    <location>
        <begin position="130"/>
        <end position="152"/>
    </location>
</feature>
<keyword evidence="14" id="KW-1185">Reference proteome</keyword>
<evidence type="ECO:0000256" key="2">
    <source>
        <dbReference type="ARBA" id="ARBA00008432"/>
    </source>
</evidence>
<dbReference type="PANTHER" id="PTHR23515">
    <property type="entry name" value="HIGH-AFFINITY NITRATE TRANSPORTER 2.3"/>
    <property type="match status" value="1"/>
</dbReference>
<dbReference type="CDD" id="cd00130">
    <property type="entry name" value="PAS"/>
    <property type="match status" value="1"/>
</dbReference>
<feature type="transmembrane region" description="Helical" evidence="8">
    <location>
        <begin position="290"/>
        <end position="312"/>
    </location>
</feature>
<dbReference type="InterPro" id="IPR000014">
    <property type="entry name" value="PAS"/>
</dbReference>
<feature type="transmembrane region" description="Helical" evidence="8">
    <location>
        <begin position="72"/>
        <end position="91"/>
    </location>
</feature>
<evidence type="ECO:0000313" key="14">
    <source>
        <dbReference type="Proteomes" id="UP000180175"/>
    </source>
</evidence>
<evidence type="ECO:0000313" key="12">
    <source>
        <dbReference type="EMBL" id="OIJ21147.1"/>
    </source>
</evidence>
<dbReference type="InterPro" id="IPR035965">
    <property type="entry name" value="PAS-like_dom_sf"/>
</dbReference>
<evidence type="ECO:0000259" key="10">
    <source>
        <dbReference type="PROSITE" id="PS50113"/>
    </source>
</evidence>
<evidence type="ECO:0000259" key="9">
    <source>
        <dbReference type="PROSITE" id="PS50112"/>
    </source>
</evidence>
<reference evidence="12 14" key="1">
    <citation type="submission" date="2016-10" db="EMBL/GenBank/DDBJ databases">
        <title>Draft genome sequences of four alkaliphilic bacteria belonging to the Anaerobacillus genus.</title>
        <authorList>
            <person name="Bassil N.M."/>
            <person name="Lloyd J.R."/>
        </authorList>
    </citation>
    <scope>NUCLEOTIDE SEQUENCE [LARGE SCALE GENOMIC DNA]</scope>
    <source>
        <strain evidence="12 14">NB2006</strain>
    </source>
</reference>
<dbReference type="EMBL" id="LQXD01000057">
    <property type="protein sequence ID" value="OIJ21147.1"/>
    <property type="molecule type" value="Genomic_DNA"/>
</dbReference>
<evidence type="ECO:0000259" key="11">
    <source>
        <dbReference type="PROSITE" id="PS50850"/>
    </source>
</evidence>
<dbReference type="InterPro" id="IPR011701">
    <property type="entry name" value="MFS"/>
</dbReference>
<dbReference type="InterPro" id="IPR000700">
    <property type="entry name" value="PAS-assoc_C"/>
</dbReference>
<feature type="domain" description="Major facilitator superfamily (MFS) profile" evidence="11">
    <location>
        <begin position="6"/>
        <end position="381"/>
    </location>
</feature>
<evidence type="ECO:0000256" key="7">
    <source>
        <dbReference type="ARBA" id="ARBA00023136"/>
    </source>
</evidence>
<feature type="transmembrane region" description="Helical" evidence="8">
    <location>
        <begin position="97"/>
        <end position="118"/>
    </location>
</feature>
<dbReference type="GO" id="GO:0005886">
    <property type="term" value="C:plasma membrane"/>
    <property type="evidence" value="ECO:0007669"/>
    <property type="project" value="UniProtKB-SubCell"/>
</dbReference>
<feature type="domain" description="PAS" evidence="9">
    <location>
        <begin position="388"/>
        <end position="427"/>
    </location>
</feature>
<evidence type="ECO:0000256" key="3">
    <source>
        <dbReference type="ARBA" id="ARBA00022448"/>
    </source>
</evidence>
<dbReference type="Gene3D" id="3.30.450.20">
    <property type="entry name" value="PAS domain"/>
    <property type="match status" value="1"/>
</dbReference>
<feature type="transmembrane region" description="Helical" evidence="8">
    <location>
        <begin position="324"/>
        <end position="349"/>
    </location>
</feature>
<dbReference type="InterPro" id="IPR044772">
    <property type="entry name" value="NO3_transporter"/>
</dbReference>
<name>A0A1S2MBC2_9BACI</name>
<feature type="transmembrane region" description="Helical" evidence="8">
    <location>
        <begin position="355"/>
        <end position="379"/>
    </location>
</feature>
<feature type="domain" description="PAC" evidence="10">
    <location>
        <begin position="452"/>
        <end position="498"/>
    </location>
</feature>
<feature type="transmembrane region" description="Helical" evidence="8">
    <location>
        <begin position="12"/>
        <end position="32"/>
    </location>
</feature>
<dbReference type="Pfam" id="PF07690">
    <property type="entry name" value="MFS_1"/>
    <property type="match status" value="1"/>
</dbReference>
<comment type="subcellular location">
    <subcellularLocation>
        <location evidence="1">Cell membrane</location>
        <topology evidence="1">Multi-pass membrane protein</topology>
    </subcellularLocation>
</comment>
<keyword evidence="5 8" id="KW-1133">Transmembrane helix</keyword>
<dbReference type="Gene3D" id="1.20.1250.20">
    <property type="entry name" value="MFS general substrate transporter like domains"/>
    <property type="match status" value="1"/>
</dbReference>
<proteinExistence type="inferred from homology"/>
<evidence type="ECO:0000256" key="4">
    <source>
        <dbReference type="ARBA" id="ARBA00022692"/>
    </source>
</evidence>
<dbReference type="RefSeq" id="WP_071316328.1">
    <property type="nucleotide sequence ID" value="NZ_CP063356.2"/>
</dbReference>
<keyword evidence="3" id="KW-0813">Transport</keyword>
<gene>
    <name evidence="13" type="ORF">AWH56_017930</name>
    <name evidence="12" type="ORF">AWH56_06385</name>
</gene>
<feature type="transmembrane region" description="Helical" evidence="8">
    <location>
        <begin position="230"/>
        <end position="252"/>
    </location>
</feature>
<keyword evidence="7 8" id="KW-0472">Membrane</keyword>
<reference evidence="13 14" key="2">
    <citation type="journal article" date="2017" name="Genome Announc.">
        <title>Draft Genome Sequences of Four Alkaliphilic Bacteria Belonging to the Anaerobacillus Genus.</title>
        <authorList>
            <person name="Bassil N.M."/>
            <person name="Lloyd J.R."/>
        </authorList>
    </citation>
    <scope>NUCLEOTIDE SEQUENCE [LARGE SCALE GENOMIC DNA]</scope>
    <source>
        <strain evidence="13 14">NB2006</strain>
    </source>
</reference>
<dbReference type="SUPFAM" id="SSF103473">
    <property type="entry name" value="MFS general substrate transporter"/>
    <property type="match status" value="1"/>
</dbReference>
<keyword evidence="6" id="KW-0534">Nitrate assimilation</keyword>
<evidence type="ECO:0000313" key="13">
    <source>
        <dbReference type="EMBL" id="QOY34591.1"/>
    </source>
</evidence>
<sequence length="498" mass="55054">MNKQKLQLPLQTSSLFVGFMVWVIISSLMPYIREDILLTNNEVALVTAVPVILGSLLRIPLGYWTNRYGSRIIFLVSFIFLIFPVFFISTASSMIDLVIGGLLLGLAGALFSIGVTSLPKYYPKERQGFVNGIYGTGNLGTAITAFAAPALANSIGWENTVRLFLVPLLLFIILNLLFGDRIEKKVKSPLGQQIKSVYRNQKLWFLSLFYFITFGSFVAFTVYLPNFLVVNFGLTSLDAGLRTAGFITLATLIRPFGGWLGDKYNPLIILMFVFIGFSFSGVLLSFSPNIALYTVGCLTIAACAGVGNGIVFKLVPYYFTKEAGIVNGIVSATGGFGGFFPPIVLAIVFNLTGHYAIGFMSLAMFSLSSFVVVVWMYYLEKLNIETSIFDNVAQGMMVTNKGGVIVKVNQAFTRVTGYSSDESVGKTPSIIKSGKHGDQFYEDMWKSIREKGYWQGQIWNKRKNNENYVQLLTISEVKDEAGEISHYIGSFNDITDSK</sequence>
<feature type="transmembrane region" description="Helical" evidence="8">
    <location>
        <begin position="164"/>
        <end position="182"/>
    </location>
</feature>
<organism evidence="12 14">
    <name type="scientific">Anaerobacillus isosaccharinicus</name>
    <dbReference type="NCBI Taxonomy" id="1532552"/>
    <lineage>
        <taxon>Bacteria</taxon>
        <taxon>Bacillati</taxon>
        <taxon>Bacillota</taxon>
        <taxon>Bacilli</taxon>
        <taxon>Bacillales</taxon>
        <taxon>Bacillaceae</taxon>
        <taxon>Anaerobacillus</taxon>
    </lineage>
</organism>
<dbReference type="CDD" id="cd17341">
    <property type="entry name" value="MFS_NRT2_like"/>
    <property type="match status" value="1"/>
</dbReference>
<dbReference type="OrthoDB" id="9773404at2"/>
<evidence type="ECO:0000256" key="5">
    <source>
        <dbReference type="ARBA" id="ARBA00022989"/>
    </source>
</evidence>
<dbReference type="SUPFAM" id="SSF55785">
    <property type="entry name" value="PYP-like sensor domain (PAS domain)"/>
    <property type="match status" value="1"/>
</dbReference>
<dbReference type="PROSITE" id="PS50112">
    <property type="entry name" value="PAS"/>
    <property type="match status" value="1"/>
</dbReference>
<dbReference type="InterPro" id="IPR020846">
    <property type="entry name" value="MFS_dom"/>
</dbReference>
<reference evidence="13" key="4">
    <citation type="submission" date="2020-10" db="EMBL/GenBank/DDBJ databases">
        <authorList>
            <person name="Bassil N.M."/>
            <person name="Lloyd J.R."/>
        </authorList>
    </citation>
    <scope>NUCLEOTIDE SEQUENCE</scope>
    <source>
        <strain evidence="13">NB2006</strain>
    </source>
</reference>